<accession>X0SMU1</accession>
<name>X0SMU1_9ZZZZ</name>
<reference evidence="1" key="1">
    <citation type="journal article" date="2014" name="Front. Microbiol.">
        <title>High frequency of phylogenetically diverse reductive dehalogenase-homologous genes in deep subseafloor sedimentary metagenomes.</title>
        <authorList>
            <person name="Kawai M."/>
            <person name="Futagami T."/>
            <person name="Toyoda A."/>
            <person name="Takaki Y."/>
            <person name="Nishi S."/>
            <person name="Hori S."/>
            <person name="Arai W."/>
            <person name="Tsubouchi T."/>
            <person name="Morono Y."/>
            <person name="Uchiyama I."/>
            <person name="Ito T."/>
            <person name="Fujiyama A."/>
            <person name="Inagaki F."/>
            <person name="Takami H."/>
        </authorList>
    </citation>
    <scope>NUCLEOTIDE SEQUENCE</scope>
    <source>
        <strain evidence="1">Expedition CK06-06</strain>
    </source>
</reference>
<feature type="non-terminal residue" evidence="1">
    <location>
        <position position="1"/>
    </location>
</feature>
<dbReference type="AlphaFoldDB" id="X0SMU1"/>
<comment type="caution">
    <text evidence="1">The sequence shown here is derived from an EMBL/GenBank/DDBJ whole genome shotgun (WGS) entry which is preliminary data.</text>
</comment>
<proteinExistence type="predicted"/>
<sequence>RLTMNLYSHVDLEDQSAAISKLPGIAEEGSVVFDVTVVG</sequence>
<organism evidence="1">
    <name type="scientific">marine sediment metagenome</name>
    <dbReference type="NCBI Taxonomy" id="412755"/>
    <lineage>
        <taxon>unclassified sequences</taxon>
        <taxon>metagenomes</taxon>
        <taxon>ecological metagenomes</taxon>
    </lineage>
</organism>
<gene>
    <name evidence="1" type="ORF">S01H1_11811</name>
</gene>
<dbReference type="EMBL" id="BARS01006037">
    <property type="protein sequence ID" value="GAF82369.1"/>
    <property type="molecule type" value="Genomic_DNA"/>
</dbReference>
<protein>
    <submittedName>
        <fullName evidence="1">Uncharacterized protein</fullName>
    </submittedName>
</protein>
<evidence type="ECO:0000313" key="1">
    <source>
        <dbReference type="EMBL" id="GAF82369.1"/>
    </source>
</evidence>